<protein>
    <submittedName>
        <fullName evidence="1">Uncharacterized protein</fullName>
    </submittedName>
</protein>
<reference evidence="1" key="1">
    <citation type="submission" date="2018-01" db="EMBL/GenBank/DDBJ databases">
        <authorList>
            <person name="Regsiter A."/>
            <person name="William W."/>
        </authorList>
    </citation>
    <scope>NUCLEOTIDE SEQUENCE</scope>
    <source>
        <strain evidence="1">TRIP AH-1</strain>
    </source>
</reference>
<gene>
    <name evidence="1" type="ORF">PITCH_A230061</name>
</gene>
<dbReference type="AlphaFoldDB" id="A0A445MY33"/>
<dbReference type="EMBL" id="OJIN01000146">
    <property type="protein sequence ID" value="SPD74375.1"/>
    <property type="molecule type" value="Genomic_DNA"/>
</dbReference>
<organism evidence="1">
    <name type="scientific">uncultured Desulfobacterium sp</name>
    <dbReference type="NCBI Taxonomy" id="201089"/>
    <lineage>
        <taxon>Bacteria</taxon>
        <taxon>Pseudomonadati</taxon>
        <taxon>Thermodesulfobacteriota</taxon>
        <taxon>Desulfobacteria</taxon>
        <taxon>Desulfobacterales</taxon>
        <taxon>Desulfobacteriaceae</taxon>
        <taxon>Desulfobacterium</taxon>
        <taxon>environmental samples</taxon>
    </lineage>
</organism>
<proteinExistence type="predicted"/>
<evidence type="ECO:0000313" key="1">
    <source>
        <dbReference type="EMBL" id="SPD74375.1"/>
    </source>
</evidence>
<accession>A0A445MY33</accession>
<name>A0A445MY33_9BACT</name>
<sequence length="182" mass="20790">METVRTVVENLIRLVKAEIDPDALLVAADNVFEVPNVPSLILQGPTLAENGDRRTMARMQEKDIPNLVYEECRYPRLYHLDFDVIVTAGHEGELLDLQERVARFYQLHPILAVEDRGFLNLTEIVPLGGLRRVNLSNLRQGSGRCRIEDCPVYDGLVKTGPLIKDRRFEFRDGVEEDRLHTP</sequence>